<organism evidence="1 2">
    <name type="scientific">Roseivivax marinus</name>
    <dbReference type="NCBI Taxonomy" id="1379903"/>
    <lineage>
        <taxon>Bacteria</taxon>
        <taxon>Pseudomonadati</taxon>
        <taxon>Pseudomonadota</taxon>
        <taxon>Alphaproteobacteria</taxon>
        <taxon>Rhodobacterales</taxon>
        <taxon>Roseobacteraceae</taxon>
        <taxon>Roseivivax</taxon>
    </lineage>
</organism>
<dbReference type="EMBL" id="AQQW01000006">
    <property type="protein sequence ID" value="ETW12713.1"/>
    <property type="molecule type" value="Genomic_DNA"/>
</dbReference>
<keyword evidence="2" id="KW-1185">Reference proteome</keyword>
<dbReference type="AlphaFoldDB" id="W4HJW7"/>
<dbReference type="RefSeq" id="WP_043844703.1">
    <property type="nucleotide sequence ID" value="NZ_AQQW01000006.1"/>
</dbReference>
<evidence type="ECO:0000313" key="2">
    <source>
        <dbReference type="Proteomes" id="UP000019063"/>
    </source>
</evidence>
<comment type="caution">
    <text evidence="1">The sequence shown here is derived from an EMBL/GenBank/DDBJ whole genome shotgun (WGS) entry which is preliminary data.</text>
</comment>
<sequence>MTHAVDAVDWSAVQTLQERMARQPSGGFWYDVYDHAIELVLSGSRREEPYLLRNVVRDAKTTVRRRKELEIRRFGGSLDQPEISCEVDRDPVVVAMRPTSAEVQLARAEQFLQFKKNVNGANPKAEDVLKLWLNGESVAHTAFDLSISPDYVKKIRKLIYAAAKNHHAESEAA</sequence>
<accession>W4HJW7</accession>
<name>W4HJW7_9RHOB</name>
<proteinExistence type="predicted"/>
<reference evidence="1 2" key="1">
    <citation type="journal article" date="2014" name="Antonie Van Leeuwenhoek">
        <title>Roseivivax atlanticus sp. nov., isolated from surface seawater of the Atlantic Ocean.</title>
        <authorList>
            <person name="Li G."/>
            <person name="Lai Q."/>
            <person name="Liu X."/>
            <person name="Sun F."/>
            <person name="Shao Z."/>
        </authorList>
    </citation>
    <scope>NUCLEOTIDE SEQUENCE [LARGE SCALE GENOMIC DNA]</scope>
    <source>
        <strain evidence="1 2">22II-s10s</strain>
    </source>
</reference>
<evidence type="ECO:0000313" key="1">
    <source>
        <dbReference type="EMBL" id="ETW12713.1"/>
    </source>
</evidence>
<protein>
    <submittedName>
        <fullName evidence="1">Uncharacterized protein</fullName>
    </submittedName>
</protein>
<gene>
    <name evidence="1" type="ORF">ATO8_11864</name>
</gene>
<dbReference type="Proteomes" id="UP000019063">
    <property type="component" value="Unassembled WGS sequence"/>
</dbReference>